<protein>
    <submittedName>
        <fullName evidence="2">T4 RnlA family RNA ligase</fullName>
    </submittedName>
</protein>
<accession>A0A955RWW7</accession>
<dbReference type="GO" id="GO:0016874">
    <property type="term" value="F:ligase activity"/>
    <property type="evidence" value="ECO:0007669"/>
    <property type="project" value="UniProtKB-KW"/>
</dbReference>
<reference evidence="2" key="2">
    <citation type="journal article" date="2021" name="Microbiome">
        <title>Successional dynamics and alternative stable states in a saline activated sludge microbial community over 9 years.</title>
        <authorList>
            <person name="Wang Y."/>
            <person name="Ye J."/>
            <person name="Ju F."/>
            <person name="Liu L."/>
            <person name="Boyd J.A."/>
            <person name="Deng Y."/>
            <person name="Parks D.H."/>
            <person name="Jiang X."/>
            <person name="Yin X."/>
            <person name="Woodcroft B.J."/>
            <person name="Tyson G.W."/>
            <person name="Hugenholtz P."/>
            <person name="Polz M.F."/>
            <person name="Zhang T."/>
        </authorList>
    </citation>
    <scope>NUCLEOTIDE SEQUENCE</scope>
    <source>
        <strain evidence="2">HKST-UBA02</strain>
    </source>
</reference>
<reference evidence="2" key="1">
    <citation type="submission" date="2020-04" db="EMBL/GenBank/DDBJ databases">
        <authorList>
            <person name="Zhang T."/>
        </authorList>
    </citation>
    <scope>NUCLEOTIDE SEQUENCE</scope>
    <source>
        <strain evidence="2">HKST-UBA02</strain>
    </source>
</reference>
<evidence type="ECO:0000313" key="2">
    <source>
        <dbReference type="EMBL" id="MCA9397240.1"/>
    </source>
</evidence>
<dbReference type="Proteomes" id="UP000699691">
    <property type="component" value="Unassembled WGS sequence"/>
</dbReference>
<evidence type="ECO:0000259" key="1">
    <source>
        <dbReference type="Pfam" id="PF09511"/>
    </source>
</evidence>
<dbReference type="SUPFAM" id="SSF56091">
    <property type="entry name" value="DNA ligase/mRNA capping enzyme, catalytic domain"/>
    <property type="match status" value="1"/>
</dbReference>
<proteinExistence type="predicted"/>
<dbReference type="InterPro" id="IPR019039">
    <property type="entry name" value="T4-Rnl1-like_N"/>
</dbReference>
<gene>
    <name evidence="2" type="ORF">KC573_00265</name>
</gene>
<organism evidence="2 3">
    <name type="scientific">candidate division WWE3 bacterium</name>
    <dbReference type="NCBI Taxonomy" id="2053526"/>
    <lineage>
        <taxon>Bacteria</taxon>
        <taxon>Katanobacteria</taxon>
    </lineage>
</organism>
<feature type="domain" description="T4 RNA ligase 1-like N-terminal" evidence="1">
    <location>
        <begin position="57"/>
        <end position="238"/>
    </location>
</feature>
<dbReference type="AlphaFoldDB" id="A0A955RWW7"/>
<keyword evidence="2" id="KW-0436">Ligase</keyword>
<comment type="caution">
    <text evidence="2">The sequence shown here is derived from an EMBL/GenBank/DDBJ whole genome shotgun (WGS) entry which is preliminary data.</text>
</comment>
<sequence>MKQVNSIQDIISLAQNKSTDWAKYGDVYSRQLDHLVLLNYTQSAIYNRRWNFLERVSRGLIIDTEKGEVAARPFDKFFNWLEGGERSSGHIVSVTEKVDGSLGILYRHNGQYKISTRGGFESAQALWATEKLGHYDMNFIPDNYTLLFEIVYPENRIVVDYGDKEELVLIGARDRFTGEYMSYWDLLHMADQMYMRCAKFFKFNDISEIIADCGELSASNEGYVVEFSDGQRFKFKGDRYLELHKMITNLSFKNTVRAMQNGSIQEIFDTVPNEFLDEVRYWVSIIEFCVQTTRTRALDIYTQAPIDGTRKEFAQWTMGNHKEYAPYLFALLDKQDITPAIYKNTDWKSIEEQYGLRSVGSMEE</sequence>
<name>A0A955RWW7_UNCKA</name>
<evidence type="ECO:0000313" key="3">
    <source>
        <dbReference type="Proteomes" id="UP000699691"/>
    </source>
</evidence>
<dbReference type="Pfam" id="PF09511">
    <property type="entry name" value="RNA_lig_T4_1"/>
    <property type="match status" value="1"/>
</dbReference>
<dbReference type="EMBL" id="JAGQKY010000006">
    <property type="protein sequence ID" value="MCA9397240.1"/>
    <property type="molecule type" value="Genomic_DNA"/>
</dbReference>